<organism evidence="1">
    <name type="scientific">viral metagenome</name>
    <dbReference type="NCBI Taxonomy" id="1070528"/>
    <lineage>
        <taxon>unclassified sequences</taxon>
        <taxon>metagenomes</taxon>
        <taxon>organismal metagenomes</taxon>
    </lineage>
</organism>
<name>A0A6C0BAA0_9ZZZZ</name>
<accession>A0A6C0BAA0</accession>
<evidence type="ECO:0000313" key="1">
    <source>
        <dbReference type="EMBL" id="QHS89026.1"/>
    </source>
</evidence>
<reference evidence="1" key="1">
    <citation type="journal article" date="2020" name="Nature">
        <title>Giant virus diversity and host interactions through global metagenomics.</title>
        <authorList>
            <person name="Schulz F."/>
            <person name="Roux S."/>
            <person name="Paez-Espino D."/>
            <person name="Jungbluth S."/>
            <person name="Walsh D.A."/>
            <person name="Denef V.J."/>
            <person name="McMahon K.D."/>
            <person name="Konstantinidis K.T."/>
            <person name="Eloe-Fadrosh E.A."/>
            <person name="Kyrpides N.C."/>
            <person name="Woyke T."/>
        </authorList>
    </citation>
    <scope>NUCLEOTIDE SEQUENCE</scope>
    <source>
        <strain evidence="1">GVMAG-M-3300010158-59</strain>
    </source>
</reference>
<dbReference type="AlphaFoldDB" id="A0A6C0BAA0"/>
<sequence length="134" mass="15906">MGYNIDISIDMVKHPNLSELKKEITDFAIDSGCFHYYYLYEMEGGGQRKRNHCIIVVNFDDASIFDCAYFLKKIKKNKDLHIECIYEDSVVCKLIYASRFYQTTMDRDKAIRYNKFKRERSLSDNEKTLLDEIV</sequence>
<protein>
    <submittedName>
        <fullName evidence="1">Uncharacterized protein</fullName>
    </submittedName>
</protein>
<dbReference type="EMBL" id="MN739104">
    <property type="protein sequence ID" value="QHS89026.1"/>
    <property type="molecule type" value="Genomic_DNA"/>
</dbReference>
<proteinExistence type="predicted"/>